<keyword evidence="2" id="KW-1185">Reference proteome</keyword>
<evidence type="ECO:0000313" key="1">
    <source>
        <dbReference type="EMBL" id="RNA30309.1"/>
    </source>
</evidence>
<sequence>MGDGPLSDSSCSKFFLFVRCPYCPLAWTRTSIGNLSIFLLNQTWIGIYKWPVVSLWCYAKA</sequence>
<comment type="caution">
    <text evidence="1">The sequence shown here is derived from an EMBL/GenBank/DDBJ whole genome shotgun (WGS) entry which is preliminary data.</text>
</comment>
<reference evidence="1 2" key="1">
    <citation type="journal article" date="2018" name="Sci. Rep.">
        <title>Genomic signatures of local adaptation to the degree of environmental predictability in rotifers.</title>
        <authorList>
            <person name="Franch-Gras L."/>
            <person name="Hahn C."/>
            <person name="Garcia-Roger E.M."/>
            <person name="Carmona M.J."/>
            <person name="Serra M."/>
            <person name="Gomez A."/>
        </authorList>
    </citation>
    <scope>NUCLEOTIDE SEQUENCE [LARGE SCALE GENOMIC DNA]</scope>
    <source>
        <strain evidence="1">HYR1</strain>
    </source>
</reference>
<dbReference type="EMBL" id="REGN01002103">
    <property type="protein sequence ID" value="RNA30309.1"/>
    <property type="molecule type" value="Genomic_DNA"/>
</dbReference>
<organism evidence="1 2">
    <name type="scientific">Brachionus plicatilis</name>
    <name type="common">Marine rotifer</name>
    <name type="synonym">Brachionus muelleri</name>
    <dbReference type="NCBI Taxonomy" id="10195"/>
    <lineage>
        <taxon>Eukaryota</taxon>
        <taxon>Metazoa</taxon>
        <taxon>Spiralia</taxon>
        <taxon>Gnathifera</taxon>
        <taxon>Rotifera</taxon>
        <taxon>Eurotatoria</taxon>
        <taxon>Monogononta</taxon>
        <taxon>Pseudotrocha</taxon>
        <taxon>Ploima</taxon>
        <taxon>Brachionidae</taxon>
        <taxon>Brachionus</taxon>
    </lineage>
</organism>
<name>A0A3M7S3R8_BRAPC</name>
<accession>A0A3M7S3R8</accession>
<evidence type="ECO:0000313" key="2">
    <source>
        <dbReference type="Proteomes" id="UP000276133"/>
    </source>
</evidence>
<protein>
    <submittedName>
        <fullName evidence="1">Uncharacterized protein</fullName>
    </submittedName>
</protein>
<dbReference type="AlphaFoldDB" id="A0A3M7S3R8"/>
<dbReference type="Proteomes" id="UP000276133">
    <property type="component" value="Unassembled WGS sequence"/>
</dbReference>
<proteinExistence type="predicted"/>
<gene>
    <name evidence="1" type="ORF">BpHYR1_034930</name>
</gene>